<reference evidence="2 3" key="1">
    <citation type="submission" date="2024-01" db="EMBL/GenBank/DDBJ databases">
        <title>Genome assemblies of Stephania.</title>
        <authorList>
            <person name="Yang L."/>
        </authorList>
    </citation>
    <scope>NUCLEOTIDE SEQUENCE [LARGE SCALE GENOMIC DNA]</scope>
    <source>
        <strain evidence="2">JXDWG</strain>
        <tissue evidence="2">Leaf</tissue>
    </source>
</reference>
<dbReference type="AlphaFoldDB" id="A0AAP0ERH0"/>
<accession>A0AAP0ERH0</accession>
<sequence>MAERGDQRTSRSGGYRQLLDDDGPAEHDGGGVAGAWLVFGGWRPGAWLVAAAAPRASDGAADKDDAEAWISARASAAARSAAGQQQRSGDTADWRGTDGQRPSTSGDVAARAAARGRADQPRMKQRRLGIQQRDAGEGRRRRPASGGARRRLRAADNGGCDAVNGAVARCRPVGCAISTKSRRSDGVGALGSVSAEEALECLLKAPSRGRIGIMYLHPHLALF</sequence>
<comment type="caution">
    <text evidence="2">The sequence shown here is derived from an EMBL/GenBank/DDBJ whole genome shotgun (WGS) entry which is preliminary data.</text>
</comment>
<feature type="compositionally biased region" description="Basic residues" evidence="1">
    <location>
        <begin position="139"/>
        <end position="152"/>
    </location>
</feature>
<feature type="region of interest" description="Disordered" evidence="1">
    <location>
        <begin position="73"/>
        <end position="154"/>
    </location>
</feature>
<evidence type="ECO:0000313" key="3">
    <source>
        <dbReference type="Proteomes" id="UP001419268"/>
    </source>
</evidence>
<feature type="region of interest" description="Disordered" evidence="1">
    <location>
        <begin position="1"/>
        <end position="35"/>
    </location>
</feature>
<keyword evidence="3" id="KW-1185">Reference proteome</keyword>
<organism evidence="2 3">
    <name type="scientific">Stephania cephalantha</name>
    <dbReference type="NCBI Taxonomy" id="152367"/>
    <lineage>
        <taxon>Eukaryota</taxon>
        <taxon>Viridiplantae</taxon>
        <taxon>Streptophyta</taxon>
        <taxon>Embryophyta</taxon>
        <taxon>Tracheophyta</taxon>
        <taxon>Spermatophyta</taxon>
        <taxon>Magnoliopsida</taxon>
        <taxon>Ranunculales</taxon>
        <taxon>Menispermaceae</taxon>
        <taxon>Menispermoideae</taxon>
        <taxon>Cissampelideae</taxon>
        <taxon>Stephania</taxon>
    </lineage>
</organism>
<evidence type="ECO:0000256" key="1">
    <source>
        <dbReference type="SAM" id="MobiDB-lite"/>
    </source>
</evidence>
<evidence type="ECO:0000313" key="2">
    <source>
        <dbReference type="EMBL" id="KAK9094493.1"/>
    </source>
</evidence>
<gene>
    <name evidence="2" type="ORF">Scep_025962</name>
</gene>
<proteinExistence type="predicted"/>
<protein>
    <submittedName>
        <fullName evidence="2">Uncharacterized protein</fullName>
    </submittedName>
</protein>
<dbReference type="Proteomes" id="UP001419268">
    <property type="component" value="Unassembled WGS sequence"/>
</dbReference>
<dbReference type="EMBL" id="JBBNAG010000011">
    <property type="protein sequence ID" value="KAK9094493.1"/>
    <property type="molecule type" value="Genomic_DNA"/>
</dbReference>
<name>A0AAP0ERH0_9MAGN</name>
<feature type="compositionally biased region" description="Low complexity" evidence="1">
    <location>
        <begin position="73"/>
        <end position="89"/>
    </location>
</feature>